<dbReference type="GO" id="GO:0006633">
    <property type="term" value="P:fatty acid biosynthetic process"/>
    <property type="evidence" value="ECO:0007669"/>
    <property type="project" value="TreeGrafter"/>
</dbReference>
<protein>
    <submittedName>
        <fullName evidence="1">Uncharacterized protein</fullName>
    </submittedName>
</protein>
<dbReference type="OrthoDB" id="3261737at2759"/>
<proteinExistence type="predicted"/>
<dbReference type="AlphaFoldDB" id="A0A0C2C5T6"/>
<dbReference type="EMBL" id="KN745960">
    <property type="protein sequence ID" value="KIH51638.1"/>
    <property type="molecule type" value="Genomic_DNA"/>
</dbReference>
<gene>
    <name evidence="1" type="ORF">ANCDUO_18274</name>
</gene>
<evidence type="ECO:0000313" key="1">
    <source>
        <dbReference type="EMBL" id="KIH51638.1"/>
    </source>
</evidence>
<keyword evidence="2" id="KW-1185">Reference proteome</keyword>
<reference evidence="1 2" key="1">
    <citation type="submission" date="2013-12" db="EMBL/GenBank/DDBJ databases">
        <title>Draft genome of the parsitic nematode Ancylostoma duodenale.</title>
        <authorList>
            <person name="Mitreva M."/>
        </authorList>
    </citation>
    <scope>NUCLEOTIDE SEQUENCE [LARGE SCALE GENOMIC DNA]</scope>
    <source>
        <strain evidence="1 2">Zhejiang</strain>
    </source>
</reference>
<dbReference type="PANTHER" id="PTHR23118:SF42">
    <property type="entry name" value="ATP-CITRATE SYNTHASE"/>
    <property type="match status" value="1"/>
</dbReference>
<dbReference type="GO" id="GO:0006085">
    <property type="term" value="P:acetyl-CoA biosynthetic process"/>
    <property type="evidence" value="ECO:0007669"/>
    <property type="project" value="TreeGrafter"/>
</dbReference>
<dbReference type="PANTHER" id="PTHR23118">
    <property type="entry name" value="ATP-CITRATE SYNTHASE"/>
    <property type="match status" value="1"/>
</dbReference>
<sequence length="77" mass="8558">MHKGFDSLFEKNTETIVWGQQQKAIQVIIEKGVTLIGPGTVGRVRPACFRVGNTGGMTVNIPSSLWYRPGWFVPLLQ</sequence>
<name>A0A0C2C5T6_9BILA</name>
<dbReference type="InterPro" id="IPR002020">
    <property type="entry name" value="Citrate_synthase"/>
</dbReference>
<dbReference type="GO" id="GO:0005829">
    <property type="term" value="C:cytosol"/>
    <property type="evidence" value="ECO:0007669"/>
    <property type="project" value="TreeGrafter"/>
</dbReference>
<dbReference type="GO" id="GO:0003878">
    <property type="term" value="F:ATP citrate synthase activity"/>
    <property type="evidence" value="ECO:0007669"/>
    <property type="project" value="TreeGrafter"/>
</dbReference>
<evidence type="ECO:0000313" key="2">
    <source>
        <dbReference type="Proteomes" id="UP000054047"/>
    </source>
</evidence>
<organism evidence="1 2">
    <name type="scientific">Ancylostoma duodenale</name>
    <dbReference type="NCBI Taxonomy" id="51022"/>
    <lineage>
        <taxon>Eukaryota</taxon>
        <taxon>Metazoa</taxon>
        <taxon>Ecdysozoa</taxon>
        <taxon>Nematoda</taxon>
        <taxon>Chromadorea</taxon>
        <taxon>Rhabditida</taxon>
        <taxon>Rhabditina</taxon>
        <taxon>Rhabditomorpha</taxon>
        <taxon>Strongyloidea</taxon>
        <taxon>Ancylostomatidae</taxon>
        <taxon>Ancylostomatinae</taxon>
        <taxon>Ancylostoma</taxon>
    </lineage>
</organism>
<accession>A0A0C2C5T6</accession>
<dbReference type="Proteomes" id="UP000054047">
    <property type="component" value="Unassembled WGS sequence"/>
</dbReference>